<gene>
    <name evidence="1" type="primary">thiS</name>
    <name evidence="1" type="ORF">BerOc1_00396</name>
</gene>
<dbReference type="InterPro" id="IPR016155">
    <property type="entry name" value="Mopterin_synth/thiamin_S_b"/>
</dbReference>
<accession>A0A1J5N0Y7</accession>
<sequence>MIVTINGKASELDEPLTILALLESRGIAPSAVVVERNGEIVPGERFGEVGLNDGDHLEVLRFVGGG</sequence>
<name>A0A1J5N0Y7_9BACT</name>
<dbReference type="OrthoDB" id="197113at2"/>
<evidence type="ECO:0000313" key="1">
    <source>
        <dbReference type="EMBL" id="OIQ51930.1"/>
    </source>
</evidence>
<keyword evidence="2" id="KW-1185">Reference proteome</keyword>
<comment type="caution">
    <text evidence="1">The sequence shown here is derived from an EMBL/GenBank/DDBJ whole genome shotgun (WGS) entry which is preliminary data.</text>
</comment>
<dbReference type="PANTHER" id="PTHR34472:SF1">
    <property type="entry name" value="SULFUR CARRIER PROTEIN THIS"/>
    <property type="match status" value="1"/>
</dbReference>
<dbReference type="CDD" id="cd00565">
    <property type="entry name" value="Ubl_ThiS"/>
    <property type="match status" value="1"/>
</dbReference>
<protein>
    <submittedName>
        <fullName evidence="1">Sulfur carrier protein ThiS</fullName>
    </submittedName>
</protein>
<proteinExistence type="predicted"/>
<organism evidence="1 2">
    <name type="scientific">Pseudodesulfovibrio hydrargyri</name>
    <dbReference type="NCBI Taxonomy" id="2125990"/>
    <lineage>
        <taxon>Bacteria</taxon>
        <taxon>Pseudomonadati</taxon>
        <taxon>Thermodesulfobacteriota</taxon>
        <taxon>Desulfovibrionia</taxon>
        <taxon>Desulfovibrionales</taxon>
        <taxon>Desulfovibrionaceae</taxon>
    </lineage>
</organism>
<dbReference type="PANTHER" id="PTHR34472">
    <property type="entry name" value="SULFUR CARRIER PROTEIN THIS"/>
    <property type="match status" value="1"/>
</dbReference>
<dbReference type="NCBIfam" id="TIGR01683">
    <property type="entry name" value="thiS"/>
    <property type="match status" value="1"/>
</dbReference>
<dbReference type="RefSeq" id="WP_071544043.1">
    <property type="nucleotide sequence ID" value="NZ_LKAQ01000001.1"/>
</dbReference>
<dbReference type="InterPro" id="IPR003749">
    <property type="entry name" value="ThiS/MoaD-like"/>
</dbReference>
<dbReference type="Pfam" id="PF02597">
    <property type="entry name" value="ThiS"/>
    <property type="match status" value="1"/>
</dbReference>
<dbReference type="Gene3D" id="3.10.20.30">
    <property type="match status" value="1"/>
</dbReference>
<evidence type="ECO:0000313" key="2">
    <source>
        <dbReference type="Proteomes" id="UP000181901"/>
    </source>
</evidence>
<dbReference type="SUPFAM" id="SSF54285">
    <property type="entry name" value="MoaD/ThiS"/>
    <property type="match status" value="1"/>
</dbReference>
<dbReference type="InterPro" id="IPR010035">
    <property type="entry name" value="Thi_S"/>
</dbReference>
<dbReference type="EMBL" id="LKAQ01000001">
    <property type="protein sequence ID" value="OIQ51930.1"/>
    <property type="molecule type" value="Genomic_DNA"/>
</dbReference>
<dbReference type="InterPro" id="IPR012675">
    <property type="entry name" value="Beta-grasp_dom_sf"/>
</dbReference>
<reference evidence="1 2" key="1">
    <citation type="submission" date="2015-09" db="EMBL/GenBank/DDBJ databases">
        <title>Genome of Desulfovibrio dechloracetivorans BerOc1, a mercury methylating strain isolated from highly hydrocarbons and metals contaminated coastal sediments.</title>
        <authorList>
            <person name="Goni Urriza M."/>
            <person name="Gassie C."/>
            <person name="Bouchez O."/>
            <person name="Klopp C."/>
            <person name="Ranchou-Peyruse A."/>
            <person name="Remy G."/>
        </authorList>
    </citation>
    <scope>NUCLEOTIDE SEQUENCE [LARGE SCALE GENOMIC DNA]</scope>
    <source>
        <strain evidence="1 2">BerOc1</strain>
    </source>
</reference>
<dbReference type="AlphaFoldDB" id="A0A1J5N0Y7"/>
<dbReference type="Proteomes" id="UP000181901">
    <property type="component" value="Unassembled WGS sequence"/>
</dbReference>